<evidence type="ECO:0000256" key="6">
    <source>
        <dbReference type="SAM" id="Phobius"/>
    </source>
</evidence>
<dbReference type="GO" id="GO:0022857">
    <property type="term" value="F:transmembrane transporter activity"/>
    <property type="evidence" value="ECO:0007669"/>
    <property type="project" value="TreeGrafter"/>
</dbReference>
<reference evidence="8" key="1">
    <citation type="journal article" date="2012" name="BMC Genomics">
        <title>Genome sequence of the necrotrophic fungus Penicillium digitatum, the main postharvest pathogen of citrus.</title>
        <authorList>
            <person name="Marcet-Houben M."/>
            <person name="Ballester A.-R."/>
            <person name="de la Fuente B."/>
            <person name="Harries E."/>
            <person name="Marcos J.F."/>
            <person name="Gonzalez-Candelas L."/>
            <person name="Gabaldon T."/>
        </authorList>
    </citation>
    <scope>NUCLEOTIDE SEQUENCE [LARGE SCALE GENOMIC DNA]</scope>
    <source>
        <strain evidence="8">Pd1 / CECT 20795</strain>
    </source>
</reference>
<dbReference type="InterPro" id="IPR036259">
    <property type="entry name" value="MFS_trans_sf"/>
</dbReference>
<evidence type="ECO:0000256" key="4">
    <source>
        <dbReference type="ARBA" id="ARBA00022989"/>
    </source>
</evidence>
<protein>
    <recommendedName>
        <fullName evidence="9">Pantothenate transporter</fullName>
    </recommendedName>
</protein>
<dbReference type="KEGG" id="pdp:PDIP_87750"/>
<dbReference type="Proteomes" id="UP000009886">
    <property type="component" value="Unassembled WGS sequence"/>
</dbReference>
<dbReference type="Gene3D" id="1.20.1250.20">
    <property type="entry name" value="MFS general substrate transporter like domains"/>
    <property type="match status" value="1"/>
</dbReference>
<dbReference type="GeneID" id="26237089"/>
<comment type="caution">
    <text evidence="7">The sequence shown here is derived from an EMBL/GenBank/DDBJ whole genome shotgun (WGS) entry which is preliminary data.</text>
</comment>
<dbReference type="OrthoDB" id="6132182at2759"/>
<proteinExistence type="predicted"/>
<name>K9F8L6_PEND1</name>
<dbReference type="EMBL" id="AKCU01000542">
    <property type="protein sequence ID" value="EKV04377.1"/>
    <property type="molecule type" value="Genomic_DNA"/>
</dbReference>
<evidence type="ECO:0000313" key="7">
    <source>
        <dbReference type="EMBL" id="EKV04377.1"/>
    </source>
</evidence>
<organism evidence="7 8">
    <name type="scientific">Penicillium digitatum (strain Pd1 / CECT 20795)</name>
    <name type="common">Green mold</name>
    <dbReference type="NCBI Taxonomy" id="1170230"/>
    <lineage>
        <taxon>Eukaryota</taxon>
        <taxon>Fungi</taxon>
        <taxon>Dikarya</taxon>
        <taxon>Ascomycota</taxon>
        <taxon>Pezizomycotina</taxon>
        <taxon>Eurotiomycetes</taxon>
        <taxon>Eurotiomycetidae</taxon>
        <taxon>Eurotiales</taxon>
        <taxon>Aspergillaceae</taxon>
        <taxon>Penicillium</taxon>
    </lineage>
</organism>
<evidence type="ECO:0000256" key="2">
    <source>
        <dbReference type="ARBA" id="ARBA00022448"/>
    </source>
</evidence>
<keyword evidence="3 6" id="KW-0812">Transmembrane</keyword>
<evidence type="ECO:0000313" key="8">
    <source>
        <dbReference type="Proteomes" id="UP000009886"/>
    </source>
</evidence>
<evidence type="ECO:0008006" key="9">
    <source>
        <dbReference type="Google" id="ProtNLM"/>
    </source>
</evidence>
<dbReference type="PANTHER" id="PTHR43791:SF28">
    <property type="entry name" value="MAJOR FACILITATOR SUPERFAMILY (MFS) PROFILE DOMAIN-CONTAINING PROTEIN"/>
    <property type="match status" value="1"/>
</dbReference>
<keyword evidence="5 6" id="KW-0472">Membrane</keyword>
<keyword evidence="2" id="KW-0813">Transport</keyword>
<evidence type="ECO:0000256" key="3">
    <source>
        <dbReference type="ARBA" id="ARBA00022692"/>
    </source>
</evidence>
<dbReference type="GO" id="GO:0016020">
    <property type="term" value="C:membrane"/>
    <property type="evidence" value="ECO:0007669"/>
    <property type="project" value="UniProtKB-SubCell"/>
</dbReference>
<dbReference type="PANTHER" id="PTHR43791">
    <property type="entry name" value="PERMEASE-RELATED"/>
    <property type="match status" value="1"/>
</dbReference>
<dbReference type="RefSeq" id="XP_014530446.2">
    <property type="nucleotide sequence ID" value="XM_014674960.2"/>
</dbReference>
<keyword evidence="4 6" id="KW-1133">Transmembrane helix</keyword>
<gene>
    <name evidence="7" type="ORF">PDIP_87750</name>
</gene>
<comment type="subcellular location">
    <subcellularLocation>
        <location evidence="1">Membrane</location>
        <topology evidence="1">Multi-pass membrane protein</topology>
    </subcellularLocation>
</comment>
<feature type="transmembrane region" description="Helical" evidence="6">
    <location>
        <begin position="58"/>
        <end position="80"/>
    </location>
</feature>
<dbReference type="VEuPathDB" id="FungiDB:PDIP_87750"/>
<evidence type="ECO:0000256" key="1">
    <source>
        <dbReference type="ARBA" id="ARBA00004141"/>
    </source>
</evidence>
<dbReference type="AlphaFoldDB" id="K9F8L6"/>
<evidence type="ECO:0000256" key="5">
    <source>
        <dbReference type="ARBA" id="ARBA00023136"/>
    </source>
</evidence>
<accession>K9F8L6</accession>
<dbReference type="HOGENOM" id="CLU_1865810_0_0_1"/>
<sequence>MLVRIRADPLEGSWYTGPELFKRAGTWFICNPLGTMVSGYLQAAAYTNLSGVGGMPGWRWLFIIDGIFTIPVALIGFFIFPGIPGSPRPFYMTDRDVVLAKERTVRAKIRQPGKMSLDVFKRTLKRWHIWVFISCYA</sequence>
<dbReference type="SUPFAM" id="SSF103473">
    <property type="entry name" value="MFS general substrate transporter"/>
    <property type="match status" value="1"/>
</dbReference>